<gene>
    <name evidence="3" type="ORF">FOL46_002312</name>
    <name evidence="2" type="ORF">FOZ61_001977</name>
</gene>
<proteinExistence type="predicted"/>
<name>A0A7J6KQU2_PEROL</name>
<dbReference type="AlphaFoldDB" id="A0A7J6KQU2"/>
<evidence type="ECO:0000256" key="1">
    <source>
        <dbReference type="SAM" id="MobiDB-lite"/>
    </source>
</evidence>
<sequence>VAWEFYALFKSLTGDEIEHISASGVSLCFTIPRQAELLLGTGRYRMATPGGRDAKDPLHLATNGFASIGTGGNIPVPQIRSSSLATTALQPPVGVYQNVSSILGFTKVRMTVKAGPRCSFRFSLPGRADPFTIRPLGMIYEENTRCLVFDTRDVASRFEVHWVFKKLADELDRKGFQGIEADDVKVCYAQSLTVELSIVGVRYPMRLIASEKGKPPRFTIKPKAKRGKASLKQRSARSGSRQFSGKESPEPDTTNTGVGGISQPPQNPVMGWAGFDTLDFSDDAKPKDDLNLSPSSSAELLDFFANIAASHHPTTGSAVIENEGAGVAHKPSEFWGAQEGSPSSAFPSSVHTMPPSGLVTREYLAGDTVINPNQRLQYQIESQTRPATVRLPFADGDQWSPQGGHRPLDGDDESSRPIAMASTVTGEHTQISAEAWADFDLPSDFWSHEASSTPPWSPTDFDIDAFENAVSARHEGAV</sequence>
<reference evidence="4 5" key="1">
    <citation type="submission" date="2020-04" db="EMBL/GenBank/DDBJ databases">
        <title>Perkinsus olseni comparative genomics.</title>
        <authorList>
            <person name="Bogema D.R."/>
        </authorList>
    </citation>
    <scope>NUCLEOTIDE SEQUENCE [LARGE SCALE GENOMIC DNA]</scope>
    <source>
        <strain evidence="2">ATCC PRA-179</strain>
        <strain evidence="3">ATCC PRA-31</strain>
    </source>
</reference>
<protein>
    <submittedName>
        <fullName evidence="3">Uncharacterized protein</fullName>
    </submittedName>
</protein>
<organism evidence="3 5">
    <name type="scientific">Perkinsus olseni</name>
    <name type="common">Perkinsus atlanticus</name>
    <dbReference type="NCBI Taxonomy" id="32597"/>
    <lineage>
        <taxon>Eukaryota</taxon>
        <taxon>Sar</taxon>
        <taxon>Alveolata</taxon>
        <taxon>Perkinsozoa</taxon>
        <taxon>Perkinsea</taxon>
        <taxon>Perkinsida</taxon>
        <taxon>Perkinsidae</taxon>
        <taxon>Perkinsus</taxon>
    </lineage>
</organism>
<comment type="caution">
    <text evidence="3">The sequence shown here is derived from an EMBL/GenBank/DDBJ whole genome shotgun (WGS) entry which is preliminary data.</text>
</comment>
<evidence type="ECO:0000313" key="5">
    <source>
        <dbReference type="Proteomes" id="UP000572268"/>
    </source>
</evidence>
<dbReference type="Proteomes" id="UP000572268">
    <property type="component" value="Unassembled WGS sequence"/>
</dbReference>
<evidence type="ECO:0000313" key="3">
    <source>
        <dbReference type="EMBL" id="KAF4648941.1"/>
    </source>
</evidence>
<evidence type="ECO:0000313" key="4">
    <source>
        <dbReference type="Proteomes" id="UP000570595"/>
    </source>
</evidence>
<dbReference type="Proteomes" id="UP000570595">
    <property type="component" value="Unassembled WGS sequence"/>
</dbReference>
<feature type="region of interest" description="Disordered" evidence="1">
    <location>
        <begin position="394"/>
        <end position="416"/>
    </location>
</feature>
<evidence type="ECO:0000313" key="2">
    <source>
        <dbReference type="EMBL" id="KAF4648939.1"/>
    </source>
</evidence>
<feature type="compositionally biased region" description="Basic and acidic residues" evidence="1">
    <location>
        <begin position="406"/>
        <end position="415"/>
    </location>
</feature>
<feature type="compositionally biased region" description="Basic residues" evidence="1">
    <location>
        <begin position="220"/>
        <end position="235"/>
    </location>
</feature>
<dbReference type="EMBL" id="JABANN010001726">
    <property type="protein sequence ID" value="KAF4648941.1"/>
    <property type="molecule type" value="Genomic_DNA"/>
</dbReference>
<accession>A0A7J6KQU2</accession>
<feature type="compositionally biased region" description="Polar residues" evidence="1">
    <location>
        <begin position="236"/>
        <end position="256"/>
    </location>
</feature>
<feature type="region of interest" description="Disordered" evidence="1">
    <location>
        <begin position="214"/>
        <end position="273"/>
    </location>
</feature>
<feature type="non-terminal residue" evidence="3">
    <location>
        <position position="1"/>
    </location>
</feature>
<dbReference type="EMBL" id="JABAHT010001518">
    <property type="protein sequence ID" value="KAF4648939.1"/>
    <property type="molecule type" value="Genomic_DNA"/>
</dbReference>